<evidence type="ECO:0000313" key="3">
    <source>
        <dbReference type="EMBL" id="TPG61978.1"/>
    </source>
</evidence>
<dbReference type="OrthoDB" id="345640at2"/>
<accession>A0A502GKE0</accession>
<gene>
    <name evidence="3" type="ORF">EAH77_11050</name>
</gene>
<dbReference type="Pfam" id="PF09850">
    <property type="entry name" value="DotU"/>
    <property type="match status" value="1"/>
</dbReference>
<evidence type="ECO:0000313" key="4">
    <source>
        <dbReference type="Proteomes" id="UP000317663"/>
    </source>
</evidence>
<feature type="transmembrane region" description="Helical" evidence="1">
    <location>
        <begin position="182"/>
        <end position="204"/>
    </location>
</feature>
<dbReference type="RefSeq" id="WP_140472561.1">
    <property type="nucleotide sequence ID" value="NZ_RCZD01000005.1"/>
</dbReference>
<keyword evidence="1" id="KW-0812">Transmembrane</keyword>
<comment type="caution">
    <text evidence="3">The sequence shown here is derived from an EMBL/GenBank/DDBJ whole genome shotgun (WGS) entry which is preliminary data.</text>
</comment>
<dbReference type="NCBIfam" id="TIGR03349">
    <property type="entry name" value="IV_VI_DotU"/>
    <property type="match status" value="1"/>
</dbReference>
<keyword evidence="1" id="KW-1133">Transmembrane helix</keyword>
<dbReference type="InterPro" id="IPR017732">
    <property type="entry name" value="T4/T6SS_DotU"/>
</dbReference>
<dbReference type="PANTHER" id="PTHR38033">
    <property type="entry name" value="MEMBRANE PROTEIN-RELATED"/>
    <property type="match status" value="1"/>
</dbReference>
<evidence type="ECO:0000256" key="1">
    <source>
        <dbReference type="SAM" id="Phobius"/>
    </source>
</evidence>
<organism evidence="3 4">
    <name type="scientific">Ewingella americana</name>
    <dbReference type="NCBI Taxonomy" id="41202"/>
    <lineage>
        <taxon>Bacteria</taxon>
        <taxon>Pseudomonadati</taxon>
        <taxon>Pseudomonadota</taxon>
        <taxon>Gammaproteobacteria</taxon>
        <taxon>Enterobacterales</taxon>
        <taxon>Yersiniaceae</taxon>
        <taxon>Ewingella</taxon>
    </lineage>
</organism>
<dbReference type="Gene3D" id="1.25.40.590">
    <property type="entry name" value="Type IV / VI secretion system, DotU"/>
    <property type="match status" value="1"/>
</dbReference>
<keyword evidence="4" id="KW-1185">Reference proteome</keyword>
<keyword evidence="1" id="KW-0472">Membrane</keyword>
<name>A0A502GKE0_9GAMM</name>
<reference evidence="3 4" key="1">
    <citation type="journal article" date="2019" name="Environ. Microbiol.">
        <title>Species interactions and distinct microbial communities in high Arctic permafrost affected cryosols are associated with the CH4 and CO2 gas fluxes.</title>
        <authorList>
            <person name="Altshuler I."/>
            <person name="Hamel J."/>
            <person name="Turney S."/>
            <person name="Magnuson E."/>
            <person name="Levesque R."/>
            <person name="Greer C."/>
            <person name="Whyte L.G."/>
        </authorList>
    </citation>
    <scope>NUCLEOTIDE SEQUENCE [LARGE SCALE GENOMIC DNA]</scope>
    <source>
        <strain evidence="3 4">E4</strain>
    </source>
</reference>
<proteinExistence type="predicted"/>
<dbReference type="AlphaFoldDB" id="A0A502GKE0"/>
<dbReference type="EMBL" id="RCZD01000005">
    <property type="protein sequence ID" value="TPG61978.1"/>
    <property type="molecule type" value="Genomic_DNA"/>
</dbReference>
<evidence type="ECO:0000259" key="2">
    <source>
        <dbReference type="Pfam" id="PF09850"/>
    </source>
</evidence>
<dbReference type="Proteomes" id="UP000317663">
    <property type="component" value="Unassembled WGS sequence"/>
</dbReference>
<dbReference type="InterPro" id="IPR038522">
    <property type="entry name" value="T4/T6SS_DotU_sf"/>
</dbReference>
<feature type="domain" description="Type IV / VI secretion system DotU" evidence="2">
    <location>
        <begin position="6"/>
        <end position="201"/>
    </location>
</feature>
<sequence>MTSIDGLLQDTWLFVLRLKNGGVLPDDRELHQQGVALVEYTQKALAEQGFNSESCAQVTWVQCALLDESVLYRPNNPTPNSVWRADPLQVHFFHSMDAGDQFFERVWQLLRQPAPDIALLTCFHRALTFGFMGKYIRDANNPERESLVTELSNMLPHDTTPLSAPITASQNVSLRHPWLRSAWFIGALGLLAVVGLSLGLHAYLQSLLNQWFPG</sequence>
<protein>
    <submittedName>
        <fullName evidence="3">DotU family type IV/VI secretion system protein</fullName>
    </submittedName>
</protein>
<dbReference type="PANTHER" id="PTHR38033:SF1">
    <property type="entry name" value="DOTU FAMILY TYPE IV_VI SECRETION SYSTEM PROTEIN"/>
    <property type="match status" value="1"/>
</dbReference>
<dbReference type="NCBIfam" id="NF038239">
    <property type="entry name" value="T6SS_TssL_short"/>
    <property type="match status" value="1"/>
</dbReference>